<dbReference type="InterPro" id="IPR016181">
    <property type="entry name" value="Acyl_CoA_acyltransferase"/>
</dbReference>
<dbReference type="GO" id="GO:0008999">
    <property type="term" value="F:protein-N-terminal-alanine acetyltransferase activity"/>
    <property type="evidence" value="ECO:0007669"/>
    <property type="project" value="TreeGrafter"/>
</dbReference>
<dbReference type="PROSITE" id="PS51186">
    <property type="entry name" value="GNAT"/>
    <property type="match status" value="2"/>
</dbReference>
<evidence type="ECO:0000313" key="4">
    <source>
        <dbReference type="Proteomes" id="UP000662200"/>
    </source>
</evidence>
<reference evidence="3" key="1">
    <citation type="journal article" date="2014" name="Int. J. Syst. Evol. Microbiol.">
        <title>Complete genome sequence of Corynebacterium casei LMG S-19264T (=DSM 44701T), isolated from a smear-ripened cheese.</title>
        <authorList>
            <consortium name="US DOE Joint Genome Institute (JGI-PGF)"/>
            <person name="Walter F."/>
            <person name="Albersmeier A."/>
            <person name="Kalinowski J."/>
            <person name="Ruckert C."/>
        </authorList>
    </citation>
    <scope>NUCLEOTIDE SEQUENCE</scope>
    <source>
        <strain evidence="3">JCM 3091</strain>
    </source>
</reference>
<proteinExistence type="predicted"/>
<dbReference type="PANTHER" id="PTHR43441:SF10">
    <property type="entry name" value="ACETYLTRANSFERASE"/>
    <property type="match status" value="1"/>
</dbReference>
<dbReference type="Pfam" id="PF13302">
    <property type="entry name" value="Acetyltransf_3"/>
    <property type="match status" value="2"/>
</dbReference>
<dbReference type="EMBL" id="BMQC01000001">
    <property type="protein sequence ID" value="GGK15457.1"/>
    <property type="molecule type" value="Genomic_DNA"/>
</dbReference>
<dbReference type="GO" id="GO:1990189">
    <property type="term" value="F:protein N-terminal-serine acetyltransferase activity"/>
    <property type="evidence" value="ECO:0007669"/>
    <property type="project" value="TreeGrafter"/>
</dbReference>
<evidence type="ECO:0000256" key="1">
    <source>
        <dbReference type="SAM" id="MobiDB-lite"/>
    </source>
</evidence>
<dbReference type="CDD" id="cd04301">
    <property type="entry name" value="NAT_SF"/>
    <property type="match status" value="1"/>
</dbReference>
<dbReference type="Proteomes" id="UP000662200">
    <property type="component" value="Unassembled WGS sequence"/>
</dbReference>
<comment type="caution">
    <text evidence="3">The sequence shown here is derived from an EMBL/GenBank/DDBJ whole genome shotgun (WGS) entry which is preliminary data.</text>
</comment>
<feature type="region of interest" description="Disordered" evidence="1">
    <location>
        <begin position="180"/>
        <end position="223"/>
    </location>
</feature>
<dbReference type="RefSeq" id="WP_189112493.1">
    <property type="nucleotide sequence ID" value="NZ_BMQC01000001.1"/>
</dbReference>
<feature type="domain" description="N-acetyltransferase" evidence="2">
    <location>
        <begin position="11"/>
        <end position="175"/>
    </location>
</feature>
<evidence type="ECO:0000313" key="3">
    <source>
        <dbReference type="EMBL" id="GGK15457.1"/>
    </source>
</evidence>
<evidence type="ECO:0000259" key="2">
    <source>
        <dbReference type="PROSITE" id="PS51186"/>
    </source>
</evidence>
<dbReference type="Gene3D" id="3.40.630.30">
    <property type="match status" value="2"/>
</dbReference>
<dbReference type="GO" id="GO:0005737">
    <property type="term" value="C:cytoplasm"/>
    <property type="evidence" value="ECO:0007669"/>
    <property type="project" value="TreeGrafter"/>
</dbReference>
<keyword evidence="4" id="KW-1185">Reference proteome</keyword>
<feature type="compositionally biased region" description="Low complexity" evidence="1">
    <location>
        <begin position="180"/>
        <end position="192"/>
    </location>
</feature>
<feature type="domain" description="N-acetyltransferase" evidence="2">
    <location>
        <begin position="217"/>
        <end position="379"/>
    </location>
</feature>
<dbReference type="InterPro" id="IPR051908">
    <property type="entry name" value="Ribosomal_N-acetyltransferase"/>
</dbReference>
<dbReference type="SUPFAM" id="SSF55729">
    <property type="entry name" value="Acyl-CoA N-acyltransferases (Nat)"/>
    <property type="match status" value="2"/>
</dbReference>
<name>A0A8J3BEG9_9ACTN</name>
<reference evidence="3" key="2">
    <citation type="submission" date="2020-09" db="EMBL/GenBank/DDBJ databases">
        <authorList>
            <person name="Sun Q."/>
            <person name="Ohkuma M."/>
        </authorList>
    </citation>
    <scope>NUCLEOTIDE SEQUENCE</scope>
    <source>
        <strain evidence="3">JCM 3091</strain>
    </source>
</reference>
<dbReference type="PANTHER" id="PTHR43441">
    <property type="entry name" value="RIBOSOMAL-PROTEIN-SERINE ACETYLTRANSFERASE"/>
    <property type="match status" value="1"/>
</dbReference>
<organism evidence="3 4">
    <name type="scientific">Pilimelia terevasa</name>
    <dbReference type="NCBI Taxonomy" id="53372"/>
    <lineage>
        <taxon>Bacteria</taxon>
        <taxon>Bacillati</taxon>
        <taxon>Actinomycetota</taxon>
        <taxon>Actinomycetes</taxon>
        <taxon>Micromonosporales</taxon>
        <taxon>Micromonosporaceae</taxon>
        <taxon>Pilimelia</taxon>
    </lineage>
</organism>
<sequence>MEPGRISADGLVLRPWRSTDVAAVTAACQDPLIPRWTDVPSPYRREHAREWIEEQCPAQYAAGTAAPLGAFDADSGDLLASCGFVALDRAAGEAEVGYWTVAAARGRGVAERAARALLGWGFGTLGLERVTWRAEVGNHASRLVALRLGFQLGGVDRAARGGDRRRDMWTAVLLPGELAAPAPDRPGAPGSAEARRAATFGGAQPTLAARTRDGTPFTLRPARDGDRDALAATFADPESAAWLQDSPLSPRVRAERTLAHAAQGWARGEAVTMIVADAADRCLGYLKFWQPASAYPDEMGCGYAVAPAARGRGYATAALRAGADWAMRHLALDRLEWYAYVGNDASRAVAARAGFREEGVSRFVDLGRRRDCWRAARLRTDGED</sequence>
<accession>A0A8J3BEG9</accession>
<dbReference type="InterPro" id="IPR000182">
    <property type="entry name" value="GNAT_dom"/>
</dbReference>
<dbReference type="AlphaFoldDB" id="A0A8J3BEG9"/>
<gene>
    <name evidence="3" type="ORF">GCM10010124_05240</name>
</gene>
<protein>
    <recommendedName>
        <fullName evidence="2">N-acetyltransferase domain-containing protein</fullName>
    </recommendedName>
</protein>